<keyword evidence="2" id="KW-1003">Cell membrane</keyword>
<protein>
    <submittedName>
        <fullName evidence="9">Macrolide export ATP-binding/permease protein MacB</fullName>
        <ecNumber evidence="9">3.6.3.-</ecNumber>
    </submittedName>
</protein>
<organism evidence="9 10">
    <name type="scientific">Saltatorellus ferox</name>
    <dbReference type="NCBI Taxonomy" id="2528018"/>
    <lineage>
        <taxon>Bacteria</taxon>
        <taxon>Pseudomonadati</taxon>
        <taxon>Planctomycetota</taxon>
        <taxon>Planctomycetia</taxon>
        <taxon>Planctomycetia incertae sedis</taxon>
        <taxon>Saltatorellus</taxon>
    </lineage>
</organism>
<dbReference type="RefSeq" id="WP_145205124.1">
    <property type="nucleotide sequence ID" value="NZ_CP036434.1"/>
</dbReference>
<evidence type="ECO:0000259" key="7">
    <source>
        <dbReference type="Pfam" id="PF02687"/>
    </source>
</evidence>
<dbReference type="Pfam" id="PF02687">
    <property type="entry name" value="FtsX"/>
    <property type="match status" value="1"/>
</dbReference>
<keyword evidence="9" id="KW-0378">Hydrolase</keyword>
<reference evidence="9 10" key="1">
    <citation type="submission" date="2019-02" db="EMBL/GenBank/DDBJ databases">
        <title>Deep-cultivation of Planctomycetes and their phenomic and genomic characterization uncovers novel biology.</title>
        <authorList>
            <person name="Wiegand S."/>
            <person name="Jogler M."/>
            <person name="Boedeker C."/>
            <person name="Pinto D."/>
            <person name="Vollmers J."/>
            <person name="Rivas-Marin E."/>
            <person name="Kohn T."/>
            <person name="Peeters S.H."/>
            <person name="Heuer A."/>
            <person name="Rast P."/>
            <person name="Oberbeckmann S."/>
            <person name="Bunk B."/>
            <person name="Jeske O."/>
            <person name="Meyerdierks A."/>
            <person name="Storesund J.E."/>
            <person name="Kallscheuer N."/>
            <person name="Luecker S."/>
            <person name="Lage O.M."/>
            <person name="Pohl T."/>
            <person name="Merkel B.J."/>
            <person name="Hornburger P."/>
            <person name="Mueller R.-W."/>
            <person name="Bruemmer F."/>
            <person name="Labrenz M."/>
            <person name="Spormann A.M."/>
            <person name="Op den Camp H."/>
            <person name="Overmann J."/>
            <person name="Amann R."/>
            <person name="Jetten M.S.M."/>
            <person name="Mascher T."/>
            <person name="Medema M.H."/>
            <person name="Devos D.P."/>
            <person name="Kaster A.-K."/>
            <person name="Ovreas L."/>
            <person name="Rohde M."/>
            <person name="Galperin M.Y."/>
            <person name="Jogler C."/>
        </authorList>
    </citation>
    <scope>NUCLEOTIDE SEQUENCE [LARGE SCALE GENOMIC DNA]</scope>
    <source>
        <strain evidence="9 10">Poly30</strain>
    </source>
</reference>
<feature type="domain" description="ABC3 transporter permease C-terminal" evidence="7">
    <location>
        <begin position="261"/>
        <end position="382"/>
    </location>
</feature>
<dbReference type="GO" id="GO:0005886">
    <property type="term" value="C:plasma membrane"/>
    <property type="evidence" value="ECO:0007669"/>
    <property type="project" value="UniProtKB-SubCell"/>
</dbReference>
<dbReference type="InterPro" id="IPR050250">
    <property type="entry name" value="Macrolide_Exporter_MacB"/>
</dbReference>
<accession>A0A518F0N9</accession>
<evidence type="ECO:0000256" key="1">
    <source>
        <dbReference type="ARBA" id="ARBA00004651"/>
    </source>
</evidence>
<dbReference type="Pfam" id="PF12704">
    <property type="entry name" value="MacB_PCD"/>
    <property type="match status" value="1"/>
</dbReference>
<evidence type="ECO:0000256" key="5">
    <source>
        <dbReference type="ARBA" id="ARBA00023136"/>
    </source>
</evidence>
<keyword evidence="4 6" id="KW-1133">Transmembrane helix</keyword>
<dbReference type="EMBL" id="CP036434">
    <property type="protein sequence ID" value="QDV09902.1"/>
    <property type="molecule type" value="Genomic_DNA"/>
</dbReference>
<feature type="transmembrane region" description="Helical" evidence="6">
    <location>
        <begin position="250"/>
        <end position="279"/>
    </location>
</feature>
<dbReference type="EC" id="3.6.3.-" evidence="9"/>
<evidence type="ECO:0000259" key="8">
    <source>
        <dbReference type="Pfam" id="PF12704"/>
    </source>
</evidence>
<comment type="subcellular location">
    <subcellularLocation>
        <location evidence="1">Cell membrane</location>
        <topology evidence="1">Multi-pass membrane protein</topology>
    </subcellularLocation>
</comment>
<dbReference type="PANTHER" id="PTHR30572:SF15">
    <property type="entry name" value="ABC TRANSPORTER PERMEASE"/>
    <property type="match status" value="1"/>
</dbReference>
<gene>
    <name evidence="9" type="primary">macB_8</name>
    <name evidence="9" type="ORF">Poly30_54630</name>
</gene>
<feature type="domain" description="MacB-like periplasmic core" evidence="8">
    <location>
        <begin position="20"/>
        <end position="229"/>
    </location>
</feature>
<dbReference type="PANTHER" id="PTHR30572">
    <property type="entry name" value="MEMBRANE COMPONENT OF TRANSPORTER-RELATED"/>
    <property type="match status" value="1"/>
</dbReference>
<evidence type="ECO:0000256" key="2">
    <source>
        <dbReference type="ARBA" id="ARBA00022475"/>
    </source>
</evidence>
<evidence type="ECO:0000313" key="10">
    <source>
        <dbReference type="Proteomes" id="UP000320390"/>
    </source>
</evidence>
<evidence type="ECO:0000256" key="6">
    <source>
        <dbReference type="SAM" id="Phobius"/>
    </source>
</evidence>
<feature type="transmembrane region" description="Helical" evidence="6">
    <location>
        <begin position="346"/>
        <end position="372"/>
    </location>
</feature>
<keyword evidence="9" id="KW-0067">ATP-binding</keyword>
<keyword evidence="10" id="KW-1185">Reference proteome</keyword>
<dbReference type="GO" id="GO:0022857">
    <property type="term" value="F:transmembrane transporter activity"/>
    <property type="evidence" value="ECO:0007669"/>
    <property type="project" value="TreeGrafter"/>
</dbReference>
<keyword evidence="5 6" id="KW-0472">Membrane</keyword>
<evidence type="ECO:0000256" key="3">
    <source>
        <dbReference type="ARBA" id="ARBA00022692"/>
    </source>
</evidence>
<dbReference type="GO" id="GO:0005524">
    <property type="term" value="F:ATP binding"/>
    <property type="evidence" value="ECO:0007669"/>
    <property type="project" value="UniProtKB-KW"/>
</dbReference>
<evidence type="ECO:0000256" key="4">
    <source>
        <dbReference type="ARBA" id="ARBA00022989"/>
    </source>
</evidence>
<sequence length="389" mass="41322">MKLVPLSYNLRSLIVRRGPTLLTVLGIAATVATVAGVLALQQGFATLYAENGRADLAVVMRPGATSEGVSSFTREGALRIAKSTPEFAVDANGAPLASLECFLAVRRYRVDGGETNVPLRGVQPATFAIRGDELRMSEGRNFVAGTDEVIVGRSITDRINNCHVGDVLTINVTPFKVVGVFECDGPFESEIWGDFDRMLSALDRFGPNRVLGKLAEGTDVQALDARLRESRETPAAVTTERDYLTAQTEVLSAILVFLGAFLGLIMGVAAVFTATNTMLSAIASRTPEIGILLSTGFRPLSIFLSFLFEAVLLGLLGGVLGALLVLPLNGIQTGTTNFQTFTEVAFGFRITAPVLLTAIGFSLALGVIGGTLPALRAARMTPTEALRRQ</sequence>
<evidence type="ECO:0000313" key="9">
    <source>
        <dbReference type="EMBL" id="QDV09902.1"/>
    </source>
</evidence>
<keyword evidence="9" id="KW-0547">Nucleotide-binding</keyword>
<dbReference type="InterPro" id="IPR025857">
    <property type="entry name" value="MacB_PCD"/>
</dbReference>
<proteinExistence type="predicted"/>
<feature type="transmembrane region" description="Helical" evidence="6">
    <location>
        <begin position="300"/>
        <end position="326"/>
    </location>
</feature>
<dbReference type="InterPro" id="IPR003838">
    <property type="entry name" value="ABC3_permease_C"/>
</dbReference>
<feature type="transmembrane region" description="Helical" evidence="6">
    <location>
        <begin position="21"/>
        <end position="40"/>
    </location>
</feature>
<name>A0A518F0N9_9BACT</name>
<dbReference type="Proteomes" id="UP000320390">
    <property type="component" value="Chromosome"/>
</dbReference>
<dbReference type="OrthoDB" id="241967at2"/>
<dbReference type="GO" id="GO:0016787">
    <property type="term" value="F:hydrolase activity"/>
    <property type="evidence" value="ECO:0007669"/>
    <property type="project" value="UniProtKB-KW"/>
</dbReference>
<dbReference type="AlphaFoldDB" id="A0A518F0N9"/>
<keyword evidence="3 6" id="KW-0812">Transmembrane</keyword>